<name>A0ABV8Q4K9_9MICO</name>
<dbReference type="Pfam" id="PF19877">
    <property type="entry name" value="DUF6350"/>
    <property type="match status" value="1"/>
</dbReference>
<dbReference type="InterPro" id="IPR045931">
    <property type="entry name" value="DUF6350"/>
</dbReference>
<evidence type="ECO:0000313" key="3">
    <source>
        <dbReference type="EMBL" id="MFC4242352.1"/>
    </source>
</evidence>
<proteinExistence type="predicted"/>
<gene>
    <name evidence="3" type="ORF">ACFOYW_03125</name>
</gene>
<reference evidence="4" key="1">
    <citation type="journal article" date="2019" name="Int. J. Syst. Evol. Microbiol.">
        <title>The Global Catalogue of Microorganisms (GCM) 10K type strain sequencing project: providing services to taxonomists for standard genome sequencing and annotation.</title>
        <authorList>
            <consortium name="The Broad Institute Genomics Platform"/>
            <consortium name="The Broad Institute Genome Sequencing Center for Infectious Disease"/>
            <person name="Wu L."/>
            <person name="Ma J."/>
        </authorList>
    </citation>
    <scope>NUCLEOTIDE SEQUENCE [LARGE SCALE GENOMIC DNA]</scope>
    <source>
        <strain evidence="4">CGMCC 1.10363</strain>
    </source>
</reference>
<feature type="region of interest" description="Disordered" evidence="1">
    <location>
        <begin position="408"/>
        <end position="427"/>
    </location>
</feature>
<keyword evidence="2" id="KW-0472">Membrane</keyword>
<dbReference type="EMBL" id="JBHSCN010000002">
    <property type="protein sequence ID" value="MFC4242352.1"/>
    <property type="molecule type" value="Genomic_DNA"/>
</dbReference>
<feature type="transmembrane region" description="Helical" evidence="2">
    <location>
        <begin position="294"/>
        <end position="316"/>
    </location>
</feature>
<keyword evidence="2" id="KW-0812">Transmembrane</keyword>
<protein>
    <submittedName>
        <fullName evidence="3">DUF6350 family protein</fullName>
    </submittedName>
</protein>
<evidence type="ECO:0000256" key="2">
    <source>
        <dbReference type="SAM" id="Phobius"/>
    </source>
</evidence>
<feature type="transmembrane region" description="Helical" evidence="2">
    <location>
        <begin position="189"/>
        <end position="217"/>
    </location>
</feature>
<evidence type="ECO:0000313" key="4">
    <source>
        <dbReference type="Proteomes" id="UP001595900"/>
    </source>
</evidence>
<feature type="transmembrane region" description="Helical" evidence="2">
    <location>
        <begin position="229"/>
        <end position="248"/>
    </location>
</feature>
<comment type="caution">
    <text evidence="3">The sequence shown here is derived from an EMBL/GenBank/DDBJ whole genome shotgun (WGS) entry which is preliminary data.</text>
</comment>
<feature type="transmembrane region" description="Helical" evidence="2">
    <location>
        <begin position="375"/>
        <end position="396"/>
    </location>
</feature>
<dbReference type="RefSeq" id="WP_390227181.1">
    <property type="nucleotide sequence ID" value="NZ_JBHSCN010000002.1"/>
</dbReference>
<keyword evidence="4" id="KW-1185">Reference proteome</keyword>
<dbReference type="Proteomes" id="UP001595900">
    <property type="component" value="Unassembled WGS sequence"/>
</dbReference>
<sequence length="427" mass="43109">MTRPLVVFLAAFEAVITAAIGIGVALAPLTVVWALQYHMETSWGTFWRAAADAWLLGLGVDLHVDLGQATALSLGLPGAVAPFTVTIAALGVALFTFIMGARVGRRAAETPFVLTGGVASVVVFALIAWFVALSAQTTIVSPASKQAAFIAGLTFAAGVALGIGLDWAREREHVPSWIARRLGPTARAVVGAAVRGAVGSVALLVAASAVLVALLLVTHFGKAVGLYEALQSGYLGGVTLTLAQAAFLPNAILWAMSWLIGPGFALGGAVPVAPGSGLSTSLPGIPLMAIVPQHTSAVAFVALAVPVLAAAVIGFLTHRALSGSRAVADGPLELALTALGVAIIGGAIIALLGWWSGGTLAPGMLAHLGPVPWAVGLFGGIELGVGTAIGLTAAHLRNQSMEWTPLARAAQREAPAPEKEPVGPPVG</sequence>
<feature type="transmembrane region" description="Helical" evidence="2">
    <location>
        <begin position="6"/>
        <end position="34"/>
    </location>
</feature>
<organism evidence="3 4">
    <name type="scientific">Gryllotalpicola reticulitermitis</name>
    <dbReference type="NCBI Taxonomy" id="1184153"/>
    <lineage>
        <taxon>Bacteria</taxon>
        <taxon>Bacillati</taxon>
        <taxon>Actinomycetota</taxon>
        <taxon>Actinomycetes</taxon>
        <taxon>Micrococcales</taxon>
        <taxon>Microbacteriaceae</taxon>
        <taxon>Gryllotalpicola</taxon>
    </lineage>
</organism>
<feature type="transmembrane region" description="Helical" evidence="2">
    <location>
        <begin position="147"/>
        <end position="168"/>
    </location>
</feature>
<feature type="transmembrane region" description="Helical" evidence="2">
    <location>
        <begin position="112"/>
        <end position="135"/>
    </location>
</feature>
<evidence type="ECO:0000256" key="1">
    <source>
        <dbReference type="SAM" id="MobiDB-lite"/>
    </source>
</evidence>
<feature type="transmembrane region" description="Helical" evidence="2">
    <location>
        <begin position="336"/>
        <end position="355"/>
    </location>
</feature>
<keyword evidence="2" id="KW-1133">Transmembrane helix</keyword>
<accession>A0ABV8Q4K9</accession>
<feature type="transmembrane region" description="Helical" evidence="2">
    <location>
        <begin position="76"/>
        <end position="100"/>
    </location>
</feature>
<feature type="transmembrane region" description="Helical" evidence="2">
    <location>
        <begin position="255"/>
        <end position="274"/>
    </location>
</feature>